<dbReference type="InterPro" id="IPR002182">
    <property type="entry name" value="NB-ARC"/>
</dbReference>
<accession>A0A166TLW1</accession>
<protein>
    <recommendedName>
        <fullName evidence="1">NB-ARC domain-containing protein</fullName>
    </recommendedName>
</protein>
<proteinExistence type="predicted"/>
<sequence>MQSNVSFESLSTAYFTASESHISPPLPRSLYGTPGPSFHANYNRGNIINVAGDVHYNITVNNAPTVTYPPDRANHAPTGAITRHFVGRTNELLQIHCAFDFPREVNRPVQYALCGAAGIGKSQLALQYAECAYTQRRYSHVFHISAASTGHIRKGLAHMLRLVQPSDYVCAKSTEAHEARRWLEDAHSDIVWLLIVDSAVLDSVNYLRTHLPRKSMAGDILFVSQSEAVANALADEGHGTVLEVGPLDLDDAVQLLLKKATVEDGAEFLEEARSIVERLDRLPIPIHQAASFARYHQGNLRCLTRLLQEGRGTVLSRWDTRLTGYDYTTFENMVQAQFSRLASDRPQAAELLKVLCYLHPRGISLPILLDGARLLHSSPTKASKVSQFMGRLALPPWDLYHPLRALLSAIASQDELYNLVRCLQHISLVRLETVHLTNVASNADPLKGQSYHFLRIPIPDLVGKIVRGGKEQMAEESAYYDMAVRIIASAFVQRKHDPTPWRPFLRHIPSLCDWELKLIMQDQRRLYGTSAALRFAINILADFDRKVETDNKLEIDSTDELRHDRKLNLRDLNMRATFVNSGIFSTRIIAPLYSPAPKADRS</sequence>
<dbReference type="GO" id="GO:0043531">
    <property type="term" value="F:ADP binding"/>
    <property type="evidence" value="ECO:0007669"/>
    <property type="project" value="InterPro"/>
</dbReference>
<dbReference type="PANTHER" id="PTHR35205">
    <property type="entry name" value="NB-ARC AND TPR DOMAIN PROTEIN"/>
    <property type="match status" value="1"/>
</dbReference>
<dbReference type="OrthoDB" id="3039733at2759"/>
<dbReference type="InterPro" id="IPR027417">
    <property type="entry name" value="P-loop_NTPase"/>
</dbReference>
<feature type="domain" description="NB-ARC" evidence="1">
    <location>
        <begin position="112"/>
        <end position="261"/>
    </location>
</feature>
<dbReference type="EMBL" id="KV417492">
    <property type="protein sequence ID" value="KZP30757.1"/>
    <property type="molecule type" value="Genomic_DNA"/>
</dbReference>
<dbReference type="STRING" id="436010.A0A166TLW1"/>
<dbReference type="AlphaFoldDB" id="A0A166TLW1"/>
<dbReference type="Pfam" id="PF00931">
    <property type="entry name" value="NB-ARC"/>
    <property type="match status" value="1"/>
</dbReference>
<evidence type="ECO:0000259" key="1">
    <source>
        <dbReference type="Pfam" id="PF00931"/>
    </source>
</evidence>
<evidence type="ECO:0000313" key="2">
    <source>
        <dbReference type="EMBL" id="KZP30757.1"/>
    </source>
</evidence>
<organism evidence="2">
    <name type="scientific">Athelia psychrophila</name>
    <dbReference type="NCBI Taxonomy" id="1759441"/>
    <lineage>
        <taxon>Eukaryota</taxon>
        <taxon>Fungi</taxon>
        <taxon>Dikarya</taxon>
        <taxon>Basidiomycota</taxon>
        <taxon>Agaricomycotina</taxon>
        <taxon>Agaricomycetes</taxon>
        <taxon>Agaricomycetidae</taxon>
        <taxon>Atheliales</taxon>
        <taxon>Atheliaceae</taxon>
        <taxon>Athelia</taxon>
    </lineage>
</organism>
<gene>
    <name evidence="2" type="ORF">FIBSPDRAFT_926218</name>
</gene>
<dbReference type="PANTHER" id="PTHR35205:SF1">
    <property type="entry name" value="ZU5 DOMAIN-CONTAINING PROTEIN"/>
    <property type="match status" value="1"/>
</dbReference>
<reference evidence="2" key="1">
    <citation type="journal article" date="2016" name="Mol. Biol. Evol.">
        <title>Comparative Genomics of Early-Diverging Mushroom-Forming Fungi Provides Insights into the Origins of Lignocellulose Decay Capabilities.</title>
        <authorList>
            <person name="Nagy L.G."/>
            <person name="Riley R."/>
            <person name="Tritt A."/>
            <person name="Adam C."/>
            <person name="Daum C."/>
            <person name="Floudas D."/>
            <person name="Sun H."/>
            <person name="Yadav J.S."/>
            <person name="Pangilinan J."/>
            <person name="Larsson K.H."/>
            <person name="Matsuura K."/>
            <person name="Barry K."/>
            <person name="Labutti K."/>
            <person name="Kuo R."/>
            <person name="Ohm R.A."/>
            <person name="Bhattacharya S.S."/>
            <person name="Shirouzu T."/>
            <person name="Yoshinaga Y."/>
            <person name="Martin F.M."/>
            <person name="Grigoriev I.V."/>
            <person name="Hibbett D.S."/>
        </authorList>
    </citation>
    <scope>NUCLEOTIDE SEQUENCE [LARGE SCALE GENOMIC DNA]</scope>
    <source>
        <strain evidence="2">CBS 109695</strain>
    </source>
</reference>
<dbReference type="SUPFAM" id="SSF52540">
    <property type="entry name" value="P-loop containing nucleoside triphosphate hydrolases"/>
    <property type="match status" value="1"/>
</dbReference>
<name>A0A166TLW1_9AGAM</name>
<dbReference type="Gene3D" id="3.40.50.300">
    <property type="entry name" value="P-loop containing nucleotide triphosphate hydrolases"/>
    <property type="match status" value="1"/>
</dbReference>